<proteinExistence type="predicted"/>
<dbReference type="InterPro" id="IPR000182">
    <property type="entry name" value="GNAT_dom"/>
</dbReference>
<dbReference type="SUPFAM" id="SSF55729">
    <property type="entry name" value="Acyl-CoA N-acyltransferases (Nat)"/>
    <property type="match status" value="1"/>
</dbReference>
<dbReference type="Gene3D" id="3.40.630.30">
    <property type="match status" value="1"/>
</dbReference>
<dbReference type="PANTHER" id="PTHR43792:SF1">
    <property type="entry name" value="N-ACETYLTRANSFERASE DOMAIN-CONTAINING PROTEIN"/>
    <property type="match status" value="1"/>
</dbReference>
<organism evidence="2 3">
    <name type="scientific">Euzebya pacifica</name>
    <dbReference type="NCBI Taxonomy" id="1608957"/>
    <lineage>
        <taxon>Bacteria</taxon>
        <taxon>Bacillati</taxon>
        <taxon>Actinomycetota</taxon>
        <taxon>Nitriliruptoria</taxon>
        <taxon>Euzebyales</taxon>
    </lineage>
</organism>
<name>A0A346XV78_9ACTN</name>
<gene>
    <name evidence="2" type="ORF">DVS28_a1426</name>
</gene>
<protein>
    <submittedName>
        <fullName evidence="2">GCN5-related N-acetyltransferase</fullName>
    </submittedName>
</protein>
<keyword evidence="3" id="KW-1185">Reference proteome</keyword>
<dbReference type="RefSeq" id="WP_114590825.1">
    <property type="nucleotide sequence ID" value="NZ_CP031165.1"/>
</dbReference>
<dbReference type="PANTHER" id="PTHR43792">
    <property type="entry name" value="GNAT FAMILY, PUTATIVE (AFU_ORTHOLOGUE AFUA_3G00765)-RELATED-RELATED"/>
    <property type="match status" value="1"/>
</dbReference>
<dbReference type="Proteomes" id="UP000264006">
    <property type="component" value="Chromosome"/>
</dbReference>
<dbReference type="InterPro" id="IPR051531">
    <property type="entry name" value="N-acetyltransferase"/>
</dbReference>
<dbReference type="InterPro" id="IPR016181">
    <property type="entry name" value="Acyl_CoA_acyltransferase"/>
</dbReference>
<accession>A0A346XV78</accession>
<feature type="domain" description="N-acetyltransferase" evidence="1">
    <location>
        <begin position="17"/>
        <end position="185"/>
    </location>
</feature>
<keyword evidence="2" id="KW-0808">Transferase</keyword>
<dbReference type="AlphaFoldDB" id="A0A346XV78"/>
<evidence type="ECO:0000313" key="2">
    <source>
        <dbReference type="EMBL" id="AXV06125.1"/>
    </source>
</evidence>
<dbReference type="GO" id="GO:0016747">
    <property type="term" value="F:acyltransferase activity, transferring groups other than amino-acyl groups"/>
    <property type="evidence" value="ECO:0007669"/>
    <property type="project" value="InterPro"/>
</dbReference>
<evidence type="ECO:0000313" key="3">
    <source>
        <dbReference type="Proteomes" id="UP000264006"/>
    </source>
</evidence>
<dbReference type="OrthoDB" id="9132139at2"/>
<dbReference type="EMBL" id="CP031165">
    <property type="protein sequence ID" value="AXV06125.1"/>
    <property type="molecule type" value="Genomic_DNA"/>
</dbReference>
<reference evidence="2 3" key="1">
    <citation type="submission" date="2018-09" db="EMBL/GenBank/DDBJ databases">
        <title>Complete genome sequence of Euzebya sp. DY32-46 isolated from seawater of Pacific Ocean.</title>
        <authorList>
            <person name="Xu L."/>
            <person name="Wu Y.-H."/>
            <person name="Xu X.-W."/>
        </authorList>
    </citation>
    <scope>NUCLEOTIDE SEQUENCE [LARGE SCALE GENOMIC DNA]</scope>
    <source>
        <strain evidence="2 3">DY32-46</strain>
    </source>
</reference>
<sequence length="195" mass="22105">MDDPLLAVPWPYRTTRLSIRRATPADIDATWAFRRLEEVNRWLTRAPASVEEYRDAFVDPDRLVATLVVELDGHVIGDLMLRVEDAWGQAEVADRAAGVQAEIGWALHPDHVGHGYATEAVRELIRLCFEDLGLRRVKGSCFAANQASWRLMERVGMRREAHTLKDSLHRSGEWLDGMDYALLREEWGPTSPSAT</sequence>
<dbReference type="PROSITE" id="PS51186">
    <property type="entry name" value="GNAT"/>
    <property type="match status" value="1"/>
</dbReference>
<evidence type="ECO:0000259" key="1">
    <source>
        <dbReference type="PROSITE" id="PS51186"/>
    </source>
</evidence>
<dbReference type="KEGG" id="euz:DVS28_a1426"/>
<dbReference type="Pfam" id="PF13302">
    <property type="entry name" value="Acetyltransf_3"/>
    <property type="match status" value="1"/>
</dbReference>